<proteinExistence type="predicted"/>
<feature type="region of interest" description="Disordered" evidence="1">
    <location>
        <begin position="92"/>
        <end position="111"/>
    </location>
</feature>
<feature type="compositionally biased region" description="Basic residues" evidence="1">
    <location>
        <begin position="98"/>
        <end position="111"/>
    </location>
</feature>
<comment type="caution">
    <text evidence="2">The sequence shown here is derived from an EMBL/GenBank/DDBJ whole genome shotgun (WGS) entry which is preliminary data.</text>
</comment>
<organism evidence="2 3">
    <name type="scientific">Ridgeia piscesae</name>
    <name type="common">Tubeworm</name>
    <dbReference type="NCBI Taxonomy" id="27915"/>
    <lineage>
        <taxon>Eukaryota</taxon>
        <taxon>Metazoa</taxon>
        <taxon>Spiralia</taxon>
        <taxon>Lophotrochozoa</taxon>
        <taxon>Annelida</taxon>
        <taxon>Polychaeta</taxon>
        <taxon>Sedentaria</taxon>
        <taxon>Canalipalpata</taxon>
        <taxon>Sabellida</taxon>
        <taxon>Siboglinidae</taxon>
        <taxon>Ridgeia</taxon>
    </lineage>
</organism>
<evidence type="ECO:0000313" key="3">
    <source>
        <dbReference type="Proteomes" id="UP001209878"/>
    </source>
</evidence>
<evidence type="ECO:0000256" key="1">
    <source>
        <dbReference type="SAM" id="MobiDB-lite"/>
    </source>
</evidence>
<accession>A0AAD9NQ93</accession>
<dbReference type="AlphaFoldDB" id="A0AAD9NQ93"/>
<evidence type="ECO:0000313" key="2">
    <source>
        <dbReference type="EMBL" id="KAK2176753.1"/>
    </source>
</evidence>
<keyword evidence="3" id="KW-1185">Reference proteome</keyword>
<dbReference type="Proteomes" id="UP001209878">
    <property type="component" value="Unassembled WGS sequence"/>
</dbReference>
<reference evidence="2" key="1">
    <citation type="journal article" date="2023" name="Mol. Biol. Evol.">
        <title>Third-Generation Sequencing Reveals the Adaptive Role of the Epigenome in Three Deep-Sea Polychaetes.</title>
        <authorList>
            <person name="Perez M."/>
            <person name="Aroh O."/>
            <person name="Sun Y."/>
            <person name="Lan Y."/>
            <person name="Juniper S.K."/>
            <person name="Young C.R."/>
            <person name="Angers B."/>
            <person name="Qian P.Y."/>
        </authorList>
    </citation>
    <scope>NUCLEOTIDE SEQUENCE</scope>
    <source>
        <strain evidence="2">R07B-5</strain>
    </source>
</reference>
<protein>
    <submittedName>
        <fullName evidence="2">Uncharacterized protein</fullName>
    </submittedName>
</protein>
<name>A0AAD9NQ93_RIDPI</name>
<sequence length="111" mass="12504">MPPHPAVMHILPGDTGDTTQLGRYTGATSRLYSILSFNLTSAMSFLYGGSFLDFRSLTNCWCVIEYATSYTVLVSSDLKRLCPPTTTRNLEDFNGRPGRLKTTKYKRRRNS</sequence>
<dbReference type="EMBL" id="JAODUO010000643">
    <property type="protein sequence ID" value="KAK2176753.1"/>
    <property type="molecule type" value="Genomic_DNA"/>
</dbReference>
<gene>
    <name evidence="2" type="ORF">NP493_643g05008</name>
</gene>